<keyword evidence="9" id="KW-0010">Activator</keyword>
<dbReference type="Pfam" id="PF01325">
    <property type="entry name" value="Fe_dep_repress"/>
    <property type="match status" value="1"/>
</dbReference>
<keyword evidence="7" id="KW-0805">Transcription regulation</keyword>
<keyword evidence="6" id="KW-0408">Iron</keyword>
<evidence type="ECO:0000313" key="15">
    <source>
        <dbReference type="Proteomes" id="UP000190328"/>
    </source>
</evidence>
<dbReference type="GO" id="GO:0046914">
    <property type="term" value="F:transition metal ion binding"/>
    <property type="evidence" value="ECO:0007669"/>
    <property type="project" value="InterPro"/>
</dbReference>
<evidence type="ECO:0000256" key="2">
    <source>
        <dbReference type="ARBA" id="ARBA00007871"/>
    </source>
</evidence>
<accession>A0A1T4NH34</accession>
<dbReference type="Pfam" id="PF02742">
    <property type="entry name" value="Fe_dep_repr_C"/>
    <property type="match status" value="1"/>
</dbReference>
<comment type="subunit">
    <text evidence="3">Homodimer.</text>
</comment>
<dbReference type="GO" id="GO:0046983">
    <property type="term" value="F:protein dimerization activity"/>
    <property type="evidence" value="ECO:0007669"/>
    <property type="project" value="InterPro"/>
</dbReference>
<protein>
    <recommendedName>
        <fullName evidence="12">Manganese transport regulator</fullName>
    </recommendedName>
</protein>
<dbReference type="Gene3D" id="1.10.10.10">
    <property type="entry name" value="Winged helix-like DNA-binding domain superfamily/Winged helix DNA-binding domain"/>
    <property type="match status" value="1"/>
</dbReference>
<dbReference type="InterPro" id="IPR008988">
    <property type="entry name" value="Transcriptional_repressor_C"/>
</dbReference>
<feature type="domain" description="HTH dtxR-type" evidence="13">
    <location>
        <begin position="1"/>
        <end position="62"/>
    </location>
</feature>
<dbReference type="SMART" id="SM00899">
    <property type="entry name" value="FeoA"/>
    <property type="match status" value="1"/>
</dbReference>
<dbReference type="PANTHER" id="PTHR33238">
    <property type="entry name" value="IRON (METAL) DEPENDENT REPRESSOR, DTXR FAMILY"/>
    <property type="match status" value="1"/>
</dbReference>
<evidence type="ECO:0000256" key="10">
    <source>
        <dbReference type="ARBA" id="ARBA00023163"/>
    </source>
</evidence>
<evidence type="ECO:0000256" key="5">
    <source>
        <dbReference type="ARBA" id="ARBA00022491"/>
    </source>
</evidence>
<keyword evidence="8" id="KW-0238">DNA-binding</keyword>
<keyword evidence="15" id="KW-1185">Reference proteome</keyword>
<evidence type="ECO:0000256" key="4">
    <source>
        <dbReference type="ARBA" id="ARBA00022490"/>
    </source>
</evidence>
<name>A0A1T4NH34_9ENTE</name>
<organism evidence="14 15">
    <name type="scientific">Pilibacter termitis</name>
    <dbReference type="NCBI Taxonomy" id="263852"/>
    <lineage>
        <taxon>Bacteria</taxon>
        <taxon>Bacillati</taxon>
        <taxon>Bacillota</taxon>
        <taxon>Bacilli</taxon>
        <taxon>Lactobacillales</taxon>
        <taxon>Enterococcaceae</taxon>
        <taxon>Pilibacter</taxon>
    </lineage>
</organism>
<keyword evidence="10" id="KW-0804">Transcription</keyword>
<dbReference type="SUPFAM" id="SSF47979">
    <property type="entry name" value="Iron-dependent repressor protein, dimerization domain"/>
    <property type="match status" value="1"/>
</dbReference>
<dbReference type="Pfam" id="PF04023">
    <property type="entry name" value="FeoA"/>
    <property type="match status" value="1"/>
</dbReference>
<dbReference type="OrthoDB" id="9791355at2"/>
<keyword evidence="11" id="KW-0464">Manganese</keyword>
<gene>
    <name evidence="14" type="ORF">SAMN02745116_01418</name>
</gene>
<dbReference type="GO" id="GO:0005737">
    <property type="term" value="C:cytoplasm"/>
    <property type="evidence" value="ECO:0007669"/>
    <property type="project" value="UniProtKB-SubCell"/>
</dbReference>
<dbReference type="RefSeq" id="WP_078807350.1">
    <property type="nucleotide sequence ID" value="NZ_FUXI01000014.1"/>
</dbReference>
<comment type="subcellular location">
    <subcellularLocation>
        <location evidence="1">Cytoplasm</location>
    </subcellularLocation>
</comment>
<dbReference type="InterPro" id="IPR001367">
    <property type="entry name" value="Fe_dep_repressor"/>
</dbReference>
<comment type="similarity">
    <text evidence="2">Belongs to the DtxR/MntR family.</text>
</comment>
<dbReference type="InterPro" id="IPR050536">
    <property type="entry name" value="DtxR_MntR_Metal-Reg"/>
</dbReference>
<dbReference type="Proteomes" id="UP000190328">
    <property type="component" value="Unassembled WGS sequence"/>
</dbReference>
<reference evidence="15" key="1">
    <citation type="submission" date="2017-02" db="EMBL/GenBank/DDBJ databases">
        <authorList>
            <person name="Varghese N."/>
            <person name="Submissions S."/>
        </authorList>
    </citation>
    <scope>NUCLEOTIDE SEQUENCE [LARGE SCALE GENOMIC DNA]</scope>
    <source>
        <strain evidence="15">ATCC BAA-1030</strain>
    </source>
</reference>
<dbReference type="InterPro" id="IPR038157">
    <property type="entry name" value="FeoA_core_dom"/>
</dbReference>
<dbReference type="InterPro" id="IPR007167">
    <property type="entry name" value="Fe-transptr_FeoA-like"/>
</dbReference>
<dbReference type="InterPro" id="IPR036388">
    <property type="entry name" value="WH-like_DNA-bd_sf"/>
</dbReference>
<dbReference type="GO" id="GO:0003700">
    <property type="term" value="F:DNA-binding transcription factor activity"/>
    <property type="evidence" value="ECO:0007669"/>
    <property type="project" value="InterPro"/>
</dbReference>
<dbReference type="InterPro" id="IPR036421">
    <property type="entry name" value="Fe_dep_repressor_sf"/>
</dbReference>
<sequence length="221" mass="25252">MTPNKEDYLKLILELGGGDDLVSNKEIVSNSDVTPASVSEMIGKLVKEELVTHTRYQGVQLTQKGLEKASELLRRHRLWEVFLVEKLGYQWNEVHQEAEILEHATSMELEKRLDEFLDFPKACPHGAIIPKINDIIHEPTLATLANAKENETLTIARVLDEKALLDYLVFMDIQINEQYTIKEKALFDGDITIANERHTLSISHKAAQKIFVETKKTEQEM</sequence>
<dbReference type="SMART" id="SM00529">
    <property type="entry name" value="HTH_DTXR"/>
    <property type="match status" value="1"/>
</dbReference>
<dbReference type="PROSITE" id="PS50944">
    <property type="entry name" value="HTH_DTXR"/>
    <property type="match status" value="1"/>
</dbReference>
<keyword evidence="5" id="KW-0678">Repressor</keyword>
<dbReference type="InterPro" id="IPR022689">
    <property type="entry name" value="Iron_dep_repressor"/>
</dbReference>
<proteinExistence type="inferred from homology"/>
<dbReference type="GO" id="GO:0003677">
    <property type="term" value="F:DNA binding"/>
    <property type="evidence" value="ECO:0007669"/>
    <property type="project" value="UniProtKB-KW"/>
</dbReference>
<evidence type="ECO:0000256" key="8">
    <source>
        <dbReference type="ARBA" id="ARBA00023125"/>
    </source>
</evidence>
<evidence type="ECO:0000256" key="7">
    <source>
        <dbReference type="ARBA" id="ARBA00023015"/>
    </source>
</evidence>
<evidence type="ECO:0000256" key="12">
    <source>
        <dbReference type="ARBA" id="ARBA00032593"/>
    </source>
</evidence>
<evidence type="ECO:0000256" key="9">
    <source>
        <dbReference type="ARBA" id="ARBA00023159"/>
    </source>
</evidence>
<dbReference type="SUPFAM" id="SSF50037">
    <property type="entry name" value="C-terminal domain of transcriptional repressors"/>
    <property type="match status" value="1"/>
</dbReference>
<dbReference type="SUPFAM" id="SSF46785">
    <property type="entry name" value="Winged helix' DNA-binding domain"/>
    <property type="match status" value="1"/>
</dbReference>
<dbReference type="InterPro" id="IPR036390">
    <property type="entry name" value="WH_DNA-bd_sf"/>
</dbReference>
<dbReference type="EMBL" id="FUXI01000014">
    <property type="protein sequence ID" value="SJZ78048.1"/>
    <property type="molecule type" value="Genomic_DNA"/>
</dbReference>
<evidence type="ECO:0000256" key="3">
    <source>
        <dbReference type="ARBA" id="ARBA00011738"/>
    </source>
</evidence>
<evidence type="ECO:0000313" key="14">
    <source>
        <dbReference type="EMBL" id="SJZ78048.1"/>
    </source>
</evidence>
<dbReference type="Gene3D" id="2.30.30.90">
    <property type="match status" value="1"/>
</dbReference>
<dbReference type="STRING" id="263852.SAMN02745116_01418"/>
<evidence type="ECO:0000256" key="6">
    <source>
        <dbReference type="ARBA" id="ARBA00023004"/>
    </source>
</evidence>
<evidence type="ECO:0000256" key="1">
    <source>
        <dbReference type="ARBA" id="ARBA00004496"/>
    </source>
</evidence>
<evidence type="ECO:0000259" key="13">
    <source>
        <dbReference type="PROSITE" id="PS50944"/>
    </source>
</evidence>
<dbReference type="AlphaFoldDB" id="A0A1T4NH34"/>
<dbReference type="InterPro" id="IPR022687">
    <property type="entry name" value="HTH_DTXR"/>
</dbReference>
<evidence type="ECO:0000256" key="11">
    <source>
        <dbReference type="ARBA" id="ARBA00023211"/>
    </source>
</evidence>
<dbReference type="PANTHER" id="PTHR33238:SF11">
    <property type="entry name" value="TRANSCRIPTIONAL REGULATOR MNTR"/>
    <property type="match status" value="1"/>
</dbReference>
<keyword evidence="4" id="KW-0963">Cytoplasm</keyword>